<dbReference type="SUPFAM" id="SSF54928">
    <property type="entry name" value="RNA-binding domain, RBD"/>
    <property type="match status" value="1"/>
</dbReference>
<dbReference type="AlphaFoldDB" id="A0A9W5TBV4"/>
<name>A0A9W5TBV4_BABOV</name>
<feature type="compositionally biased region" description="Basic residues" evidence="1">
    <location>
        <begin position="425"/>
        <end position="436"/>
    </location>
</feature>
<feature type="region of interest" description="Disordered" evidence="1">
    <location>
        <begin position="24"/>
        <end position="114"/>
    </location>
</feature>
<dbReference type="GO" id="GO:0016787">
    <property type="term" value="F:hydrolase activity"/>
    <property type="evidence" value="ECO:0007669"/>
    <property type="project" value="UniProtKB-KW"/>
</dbReference>
<organism evidence="2 3">
    <name type="scientific">Babesia ovis</name>
    <dbReference type="NCBI Taxonomy" id="5869"/>
    <lineage>
        <taxon>Eukaryota</taxon>
        <taxon>Sar</taxon>
        <taxon>Alveolata</taxon>
        <taxon>Apicomplexa</taxon>
        <taxon>Aconoidasida</taxon>
        <taxon>Piroplasmida</taxon>
        <taxon>Babesiidae</taxon>
        <taxon>Babesia</taxon>
    </lineage>
</organism>
<gene>
    <name evidence="2" type="ORF">BaOVIS_022150</name>
</gene>
<proteinExistence type="predicted"/>
<dbReference type="OrthoDB" id="365681at2759"/>
<protein>
    <submittedName>
        <fullName evidence="2">Ubiquitin carboxyl-terminal hydrolase</fullName>
    </submittedName>
</protein>
<feature type="compositionally biased region" description="Basic and acidic residues" evidence="1">
    <location>
        <begin position="24"/>
        <end position="71"/>
    </location>
</feature>
<comment type="caution">
    <text evidence="2">The sequence shown here is derived from an EMBL/GenBank/DDBJ whole genome shotgun (WGS) entry which is preliminary data.</text>
</comment>
<dbReference type="GO" id="GO:0003676">
    <property type="term" value="F:nucleic acid binding"/>
    <property type="evidence" value="ECO:0007669"/>
    <property type="project" value="InterPro"/>
</dbReference>
<evidence type="ECO:0000313" key="2">
    <source>
        <dbReference type="EMBL" id="GFE54811.1"/>
    </source>
</evidence>
<sequence>MVYTEDDETQLMFDLYDGLDTFAQDKEDDVKPDEPSEEAKPKESFSVPVKKEVISSKQFKELENEGDHDYVVDDEDSGDDDGLVFLVEDDDLEPDSTLDGTIRDPQQAPRRKTGGWVTKYQKKGRSPCFDEHSQTERVIYVGAPNSDSQAMASTKPNKECFCLVTGVPWWMDIYELNRVMEDVAGTIAFSKILSDPANGASLGVALVEFVDPRACTVFSGTKTQFTANLISDDIFNVIEESPQYRDGIFKRGLIERIVAHLGLSLRKVSSKEDSSDLYHDIEFEVQQQEMIQNGDFQVSCKTFPWLNLNLVKFVGRAKRKDQPNQENIYDIANHMEAYKTKQKLIQSQINMMMQHYAQFMQSDVGDGKNFHPAFATKATNQYANQKKQKQTDGKESENRNSNRSEKKRSRSPSRKDRDRGSSKRGSSHSRERKRVSSRSSTRNSSHQRDDRYKR</sequence>
<keyword evidence="2" id="KW-0378">Hydrolase</keyword>
<dbReference type="InterPro" id="IPR035979">
    <property type="entry name" value="RBD_domain_sf"/>
</dbReference>
<dbReference type="EMBL" id="BLIY01000017">
    <property type="protein sequence ID" value="GFE54811.1"/>
    <property type="molecule type" value="Genomic_DNA"/>
</dbReference>
<reference evidence="2" key="1">
    <citation type="submission" date="2019-12" db="EMBL/GenBank/DDBJ databases">
        <title>Genome sequence of Babesia ovis.</title>
        <authorList>
            <person name="Yamagishi J."/>
            <person name="Sevinc F."/>
            <person name="Xuan X."/>
        </authorList>
    </citation>
    <scope>NUCLEOTIDE SEQUENCE</scope>
    <source>
        <strain evidence="2">Selcuk</strain>
    </source>
</reference>
<evidence type="ECO:0000256" key="1">
    <source>
        <dbReference type="SAM" id="MobiDB-lite"/>
    </source>
</evidence>
<keyword evidence="3" id="KW-1185">Reference proteome</keyword>
<feature type="compositionally biased region" description="Basic and acidic residues" evidence="1">
    <location>
        <begin position="389"/>
        <end position="404"/>
    </location>
</feature>
<dbReference type="Proteomes" id="UP001057455">
    <property type="component" value="Unassembled WGS sequence"/>
</dbReference>
<evidence type="ECO:0000313" key="3">
    <source>
        <dbReference type="Proteomes" id="UP001057455"/>
    </source>
</evidence>
<feature type="region of interest" description="Disordered" evidence="1">
    <location>
        <begin position="380"/>
        <end position="454"/>
    </location>
</feature>
<feature type="compositionally biased region" description="Acidic residues" evidence="1">
    <location>
        <begin position="72"/>
        <end position="96"/>
    </location>
</feature>
<accession>A0A9W5TBV4</accession>